<dbReference type="SUPFAM" id="SSF81383">
    <property type="entry name" value="F-box domain"/>
    <property type="match status" value="1"/>
</dbReference>
<name>A0AAD5Y5R4_9FUNG</name>
<gene>
    <name evidence="2" type="ORF">HK103_007664</name>
</gene>
<dbReference type="InterPro" id="IPR036047">
    <property type="entry name" value="F-box-like_dom_sf"/>
</dbReference>
<sequence length="533" mass="60518">MISKLPLDLLENIFTYLDGFDFVSLSHLNKKMYQRMYPIGLLYKLRVVELWPKVTVRLFQNEFNLEQLDSISLLLKLMKWKVSGIAFLNDIQPTMDEFEKLEKNVGNLLMFKEDIFTEIHIIMRNGLLLDTISKNISVYGNLKTLRVDQGLTNDFFLSLIPWVPNSKLTTLQISNDDRNIDSSLLGKLFSILPTTRISTLILNINPLGSNWELAGSLGIDSSISIDEFVEITKVFTHETIIQIEGPLALACVLPHTKITELGLNHFFFQRLSPIFLISKGILPKVKKFYLQGRTCSHSYTLAQGEISETAFSLIYSELEYIFSGLHSSQLEEIEFIGTMGFETVINLINNLPVSKLRRLKGDIPTNRFKDFLQVESDLKELHLIGKDSDEKCKVILENIQHLNYEKFTIQITLNGLEPLISKLDMCTLKHLDLSNSDFGNSATPTLGIYLPISKLETLSLRNCGIGDAGAKCISNFVHYTTLVSLDLRENDISLDAIKAFNRTVDGSIVRSVDGKDITTEYRLKRVKFSKKKA</sequence>
<dbReference type="Gene3D" id="3.80.10.10">
    <property type="entry name" value="Ribonuclease Inhibitor"/>
    <property type="match status" value="1"/>
</dbReference>
<accession>A0AAD5Y5R4</accession>
<dbReference type="AlphaFoldDB" id="A0AAD5Y5R4"/>
<dbReference type="PROSITE" id="PS50181">
    <property type="entry name" value="FBOX"/>
    <property type="match status" value="1"/>
</dbReference>
<evidence type="ECO:0000313" key="2">
    <source>
        <dbReference type="EMBL" id="KAJ3253864.1"/>
    </source>
</evidence>
<dbReference type="InterPro" id="IPR032675">
    <property type="entry name" value="LRR_dom_sf"/>
</dbReference>
<evidence type="ECO:0000313" key="3">
    <source>
        <dbReference type="Proteomes" id="UP001210925"/>
    </source>
</evidence>
<protein>
    <recommendedName>
        <fullName evidence="1">F-box domain-containing protein</fullName>
    </recommendedName>
</protein>
<organism evidence="2 3">
    <name type="scientific">Boothiomyces macroporosus</name>
    <dbReference type="NCBI Taxonomy" id="261099"/>
    <lineage>
        <taxon>Eukaryota</taxon>
        <taxon>Fungi</taxon>
        <taxon>Fungi incertae sedis</taxon>
        <taxon>Chytridiomycota</taxon>
        <taxon>Chytridiomycota incertae sedis</taxon>
        <taxon>Chytridiomycetes</taxon>
        <taxon>Rhizophydiales</taxon>
        <taxon>Terramycetaceae</taxon>
        <taxon>Boothiomyces</taxon>
    </lineage>
</organism>
<evidence type="ECO:0000259" key="1">
    <source>
        <dbReference type="PROSITE" id="PS50181"/>
    </source>
</evidence>
<keyword evidence="3" id="KW-1185">Reference proteome</keyword>
<dbReference type="InterPro" id="IPR001611">
    <property type="entry name" value="Leu-rich_rpt"/>
</dbReference>
<feature type="domain" description="F-box" evidence="1">
    <location>
        <begin position="1"/>
        <end position="54"/>
    </location>
</feature>
<reference evidence="2" key="1">
    <citation type="submission" date="2020-05" db="EMBL/GenBank/DDBJ databases">
        <title>Phylogenomic resolution of chytrid fungi.</title>
        <authorList>
            <person name="Stajich J.E."/>
            <person name="Amses K."/>
            <person name="Simmons R."/>
            <person name="Seto K."/>
            <person name="Myers J."/>
            <person name="Bonds A."/>
            <person name="Quandt C.A."/>
            <person name="Barry K."/>
            <person name="Liu P."/>
            <person name="Grigoriev I."/>
            <person name="Longcore J.E."/>
            <person name="James T.Y."/>
        </authorList>
    </citation>
    <scope>NUCLEOTIDE SEQUENCE</scope>
    <source>
        <strain evidence="2">PLAUS21</strain>
    </source>
</reference>
<dbReference type="InterPro" id="IPR001810">
    <property type="entry name" value="F-box_dom"/>
</dbReference>
<dbReference type="Pfam" id="PF00646">
    <property type="entry name" value="F-box"/>
    <property type="match status" value="1"/>
</dbReference>
<comment type="caution">
    <text evidence="2">The sequence shown here is derived from an EMBL/GenBank/DDBJ whole genome shotgun (WGS) entry which is preliminary data.</text>
</comment>
<dbReference type="Pfam" id="PF13516">
    <property type="entry name" value="LRR_6"/>
    <property type="match status" value="3"/>
</dbReference>
<dbReference type="Proteomes" id="UP001210925">
    <property type="component" value="Unassembled WGS sequence"/>
</dbReference>
<dbReference type="EMBL" id="JADGKB010000098">
    <property type="protein sequence ID" value="KAJ3253864.1"/>
    <property type="molecule type" value="Genomic_DNA"/>
</dbReference>
<proteinExistence type="predicted"/>
<dbReference type="SUPFAM" id="SSF52047">
    <property type="entry name" value="RNI-like"/>
    <property type="match status" value="1"/>
</dbReference>